<name>A0A0A8ZI99_ARUDO</name>
<reference evidence="1" key="1">
    <citation type="submission" date="2014-09" db="EMBL/GenBank/DDBJ databases">
        <authorList>
            <person name="Magalhaes I.L.F."/>
            <person name="Oliveira U."/>
            <person name="Santos F.R."/>
            <person name="Vidigal T.H.D.A."/>
            <person name="Brescovit A.D."/>
            <person name="Santos A.J."/>
        </authorList>
    </citation>
    <scope>NUCLEOTIDE SEQUENCE</scope>
    <source>
        <tissue evidence="1">Shoot tissue taken approximately 20 cm above the soil surface</tissue>
    </source>
</reference>
<evidence type="ECO:0000313" key="1">
    <source>
        <dbReference type="EMBL" id="JAD34577.1"/>
    </source>
</evidence>
<proteinExistence type="predicted"/>
<reference evidence="1" key="2">
    <citation type="journal article" date="2015" name="Data Brief">
        <title>Shoot transcriptome of the giant reed, Arundo donax.</title>
        <authorList>
            <person name="Barrero R.A."/>
            <person name="Guerrero F.D."/>
            <person name="Moolhuijzen P."/>
            <person name="Goolsby J.A."/>
            <person name="Tidwell J."/>
            <person name="Bellgard S.E."/>
            <person name="Bellgard M.I."/>
        </authorList>
    </citation>
    <scope>NUCLEOTIDE SEQUENCE</scope>
    <source>
        <tissue evidence="1">Shoot tissue taken approximately 20 cm above the soil surface</tissue>
    </source>
</reference>
<organism evidence="1">
    <name type="scientific">Arundo donax</name>
    <name type="common">Giant reed</name>
    <name type="synonym">Donax arundinaceus</name>
    <dbReference type="NCBI Taxonomy" id="35708"/>
    <lineage>
        <taxon>Eukaryota</taxon>
        <taxon>Viridiplantae</taxon>
        <taxon>Streptophyta</taxon>
        <taxon>Embryophyta</taxon>
        <taxon>Tracheophyta</taxon>
        <taxon>Spermatophyta</taxon>
        <taxon>Magnoliopsida</taxon>
        <taxon>Liliopsida</taxon>
        <taxon>Poales</taxon>
        <taxon>Poaceae</taxon>
        <taxon>PACMAD clade</taxon>
        <taxon>Arundinoideae</taxon>
        <taxon>Arundineae</taxon>
        <taxon>Arundo</taxon>
    </lineage>
</organism>
<sequence>MNSFATSFVLTEKIWYFLFFWSFNFVPFRWPVKYVLNILGGHFYPVSSDYELLCSTSKVPAICPHVLRARFIILSFSNAPKHASFKTSSCCLLKVFNSSTILFWEHCSIPCIY</sequence>
<dbReference type="AlphaFoldDB" id="A0A0A8ZI99"/>
<dbReference type="EMBL" id="GBRH01263318">
    <property type="protein sequence ID" value="JAD34577.1"/>
    <property type="molecule type" value="Transcribed_RNA"/>
</dbReference>
<protein>
    <submittedName>
        <fullName evidence="1">Uncharacterized protein</fullName>
    </submittedName>
</protein>
<accession>A0A0A8ZI99</accession>